<comment type="subcellular location">
    <subcellularLocation>
        <location evidence="1">Cell projection</location>
        <location evidence="1">Cilium</location>
    </subcellularLocation>
</comment>
<keyword evidence="7" id="KW-1185">Reference proteome</keyword>
<evidence type="ECO:0000256" key="3">
    <source>
        <dbReference type="ARBA" id="ARBA00023273"/>
    </source>
</evidence>
<keyword evidence="5" id="KW-1133">Transmembrane helix</keyword>
<proteinExistence type="predicted"/>
<dbReference type="PANTHER" id="PTHR31183">
    <property type="entry name" value="TRICHOPLEIN KERATIN FILAMENT-BINDING PROTEIN FAMILY MEMBER"/>
    <property type="match status" value="1"/>
</dbReference>
<keyword evidence="5" id="KW-0472">Membrane</keyword>
<evidence type="ECO:0000256" key="5">
    <source>
        <dbReference type="SAM" id="Phobius"/>
    </source>
</evidence>
<accession>A0A8T0EF05</accession>
<dbReference type="AlphaFoldDB" id="A0A8T0EF05"/>
<reference evidence="6" key="1">
    <citation type="journal article" date="2020" name="bioRxiv">
        <title>Chromosome-level reference genome of the European wasp spider Argiope bruennichi: a resource for studies on range expansion and evolutionary adaptation.</title>
        <authorList>
            <person name="Sheffer M.M."/>
            <person name="Hoppe A."/>
            <person name="Krehenwinkel H."/>
            <person name="Uhl G."/>
            <person name="Kuss A.W."/>
            <person name="Jensen L."/>
            <person name="Jensen C."/>
            <person name="Gillespie R.G."/>
            <person name="Hoff K.J."/>
            <person name="Prost S."/>
        </authorList>
    </citation>
    <scope>NUCLEOTIDE SEQUENCE</scope>
</reference>
<evidence type="ECO:0000313" key="7">
    <source>
        <dbReference type="Proteomes" id="UP000807504"/>
    </source>
</evidence>
<gene>
    <name evidence="6" type="ORF">HNY73_018899</name>
</gene>
<keyword evidence="4" id="KW-0175">Coiled coil</keyword>
<evidence type="ECO:0000313" key="6">
    <source>
        <dbReference type="EMBL" id="KAF8771481.1"/>
    </source>
</evidence>
<evidence type="ECO:0000256" key="2">
    <source>
        <dbReference type="ARBA" id="ARBA00023069"/>
    </source>
</evidence>
<dbReference type="EMBL" id="JABXBU010002228">
    <property type="protein sequence ID" value="KAF8771481.1"/>
    <property type="molecule type" value="Genomic_DNA"/>
</dbReference>
<organism evidence="6 7">
    <name type="scientific">Argiope bruennichi</name>
    <name type="common">Wasp spider</name>
    <name type="synonym">Aranea bruennichi</name>
    <dbReference type="NCBI Taxonomy" id="94029"/>
    <lineage>
        <taxon>Eukaryota</taxon>
        <taxon>Metazoa</taxon>
        <taxon>Ecdysozoa</taxon>
        <taxon>Arthropoda</taxon>
        <taxon>Chelicerata</taxon>
        <taxon>Arachnida</taxon>
        <taxon>Araneae</taxon>
        <taxon>Araneomorphae</taxon>
        <taxon>Entelegynae</taxon>
        <taxon>Araneoidea</taxon>
        <taxon>Araneidae</taxon>
        <taxon>Argiope</taxon>
    </lineage>
</organism>
<dbReference type="PANTHER" id="PTHR31183:SF1">
    <property type="entry name" value="CILIA- AND FLAGELLA-ASSOCIATED PROTEIN 53"/>
    <property type="match status" value="1"/>
</dbReference>
<dbReference type="InterPro" id="IPR043596">
    <property type="entry name" value="CFAP53/TCHP"/>
</dbReference>
<feature type="transmembrane region" description="Helical" evidence="5">
    <location>
        <begin position="12"/>
        <end position="33"/>
    </location>
</feature>
<keyword evidence="5" id="KW-0812">Transmembrane</keyword>
<reference evidence="6" key="2">
    <citation type="submission" date="2020-06" db="EMBL/GenBank/DDBJ databases">
        <authorList>
            <person name="Sheffer M."/>
        </authorList>
    </citation>
    <scope>NUCLEOTIDE SEQUENCE</scope>
</reference>
<dbReference type="GO" id="GO:0005929">
    <property type="term" value="C:cilium"/>
    <property type="evidence" value="ECO:0007669"/>
    <property type="project" value="UniProtKB-SubCell"/>
</dbReference>
<feature type="coiled-coil region" evidence="4">
    <location>
        <begin position="258"/>
        <end position="325"/>
    </location>
</feature>
<evidence type="ECO:0000256" key="1">
    <source>
        <dbReference type="ARBA" id="ARBA00004138"/>
    </source>
</evidence>
<name>A0A8T0EF05_ARGBR</name>
<comment type="caution">
    <text evidence="6">The sequence shown here is derived from an EMBL/GenBank/DDBJ whole genome shotgun (WGS) entry which is preliminary data.</text>
</comment>
<sequence>MMVNSAIYLENFGYWLANGEFPLYAVTIFFFSWRRWYPYATLIHRESESESMDALVERLEKSMDCHDPVIIIRSFHLGELMSAWINTGYIIRDISSILSLSSLVVSSFRKGLIPETLAATGFGLQLIHGYLWGCDRLSEYAIQPRNKLTKQESFKEIDEVKNQTNPLTIEATGYGPYIHARAARATQKGKGVHLTKAEKDAQMIRDYWVRQDFLKGIQDYAANHHRDLFRNRWECAADKKGLYSRVQWEVDKVTAKMDEELEKRRSRLAELLKSEEDMYLKESLSPHEDEETKTSRMLCRYKELKMQKEAERQKLAEEKKEQQFK</sequence>
<keyword evidence="3" id="KW-0966">Cell projection</keyword>
<dbReference type="Proteomes" id="UP000807504">
    <property type="component" value="Unassembled WGS sequence"/>
</dbReference>
<evidence type="ECO:0000256" key="4">
    <source>
        <dbReference type="SAM" id="Coils"/>
    </source>
</evidence>
<keyword evidence="2" id="KW-0969">Cilium</keyword>
<protein>
    <submittedName>
        <fullName evidence="6">Uncharacterized protein</fullName>
    </submittedName>
</protein>